<keyword evidence="6" id="KW-1185">Reference proteome</keyword>
<feature type="domain" description="PNPLA" evidence="4">
    <location>
        <begin position="16"/>
        <end position="278"/>
    </location>
</feature>
<feature type="transmembrane region" description="Helical" evidence="3">
    <location>
        <begin position="1053"/>
        <end position="1073"/>
    </location>
</feature>
<dbReference type="InterPro" id="IPR002641">
    <property type="entry name" value="PNPLA_dom"/>
</dbReference>
<dbReference type="EMBL" id="JBGEHV010000042">
    <property type="protein sequence ID" value="MEY8041772.1"/>
    <property type="molecule type" value="Genomic_DNA"/>
</dbReference>
<evidence type="ECO:0000313" key="6">
    <source>
        <dbReference type="Proteomes" id="UP001564626"/>
    </source>
</evidence>
<evidence type="ECO:0000256" key="3">
    <source>
        <dbReference type="SAM" id="Phobius"/>
    </source>
</evidence>
<feature type="transmembrane region" description="Helical" evidence="3">
    <location>
        <begin position="1028"/>
        <end position="1047"/>
    </location>
</feature>
<comment type="caution">
    <text evidence="5">The sequence shown here is derived from an EMBL/GenBank/DDBJ whole genome shotgun (WGS) entry which is preliminary data.</text>
</comment>
<protein>
    <submittedName>
        <fullName evidence="5">Patatin-like protein</fullName>
    </submittedName>
</protein>
<dbReference type="Gene3D" id="3.40.1090.10">
    <property type="entry name" value="Cytosolic phospholipase A2 catalytic domain"/>
    <property type="match status" value="1"/>
</dbReference>
<keyword evidence="3" id="KW-0472">Membrane</keyword>
<dbReference type="InterPro" id="IPR019894">
    <property type="entry name" value="Patatin-related_protein"/>
</dbReference>
<keyword evidence="3" id="KW-1133">Transmembrane helix</keyword>
<feature type="short sequence motif" description="GXSXG" evidence="2">
    <location>
        <begin position="73"/>
        <end position="77"/>
    </location>
</feature>
<feature type="transmembrane region" description="Helical" evidence="3">
    <location>
        <begin position="1080"/>
        <end position="1100"/>
    </location>
</feature>
<evidence type="ECO:0000259" key="4">
    <source>
        <dbReference type="PROSITE" id="PS51635"/>
    </source>
</evidence>
<dbReference type="NCBIfam" id="TIGR03607">
    <property type="entry name" value="patatin-like protein"/>
    <property type="match status" value="1"/>
</dbReference>
<feature type="short sequence motif" description="DGA/G" evidence="2">
    <location>
        <begin position="265"/>
        <end position="267"/>
    </location>
</feature>
<keyword evidence="1 2" id="KW-0443">Lipid metabolism</keyword>
<dbReference type="Proteomes" id="UP001564626">
    <property type="component" value="Unassembled WGS sequence"/>
</dbReference>
<dbReference type="PROSITE" id="PS51635">
    <property type="entry name" value="PNPLA"/>
    <property type="match status" value="1"/>
</dbReference>
<keyword evidence="2" id="KW-0442">Lipid degradation</keyword>
<organism evidence="5 6">
    <name type="scientific">Saccharopolyspora cebuensis</name>
    <dbReference type="NCBI Taxonomy" id="418759"/>
    <lineage>
        <taxon>Bacteria</taxon>
        <taxon>Bacillati</taxon>
        <taxon>Actinomycetota</taxon>
        <taxon>Actinomycetes</taxon>
        <taxon>Pseudonocardiales</taxon>
        <taxon>Pseudonocardiaceae</taxon>
        <taxon>Saccharopolyspora</taxon>
    </lineage>
</organism>
<keyword evidence="2" id="KW-0378">Hydrolase</keyword>
<gene>
    <name evidence="5" type="ORF">AB8O55_20375</name>
</gene>
<feature type="transmembrane region" description="Helical" evidence="3">
    <location>
        <begin position="1106"/>
        <end position="1129"/>
    </location>
</feature>
<accession>A0ABV4CNQ3</accession>
<sequence length="1140" mass="123241">MTAAGADNEQELRLALAMRGGTSMAVWIGGAVAEIEHLRTAMAGNDDARATHPWAALARLAGFDSVTVDVIAGASAGGVNATLLSAALIYDRPFERTRRMWVRLADVEALARPLPRFWQQAPPSLLEGDGYFRDEMVKVLTDTPGREDAEAPSRAELLLTATLLDPVVEQHFDGRTGSMLQERRRAWFRFRHLGRAGDPMSDFGAGEDLPDTALKLAHAARATSSFPFVFEPAQVHAREQAPPPDEPAMLGLFSESGDGPYGVIDGGLLDNIPVEAAVRAIAEAPADRPTCRWLLYLNPDPAVAQGRPPEAARAVPVAAAALQTKMAQESLLEDIRALDAHNRVVERNSLRRKALFAPLHAAPETERPALLDRLVDMVEADHAVVRAELDALAVHRLLTEPAGIEAGTLLPPPVGDPLAGWSAQAREQLPERLSAGLSAAATGEVFDDVRGLLAGIQLCLEWAWDLDRRAADTAEIGRCKAVLYRLRTFGELLEGHTDRYWISGAVLEPLVQVAELDDWVRRVLARRHRLQHALPSPIDPLLGEVLTAVEQGTDLQQALVEFARELRSTVDSSGADAAPGAEGVDAVARGTEVLHRVADRLAAVAPPRTEATEPEQLGFALLERSGRRAEVVRELVVLSAPLDVCREPGSRINFLRVASDEQSPLPFDALRRSPDAPLRIRDKIRGVELNNFGAFLSAKWRANDWMWGRMDAAASLVGLLTDPVRLTRRHGGSEALGDALQAIVSRPTTAELGDLDERESARWREFLAGLWARHAAEVRAELDALFAAPDDRHGLPRTRALLTERLQWTIAAEEIPFVATVPVGADPEDGARPPVPEPERLEAEVRRYDVGRQRLPDLGERRRLSVVTRLGLLAYRAARPAGRGALPWLGRRFMTLLKPLLLLIGYAVAAPRRTAAVAFLGAAAMAFTGFEEPREPHLPDQEISAAPLWGENAPTTTRQDCGGGTEDGYVLCWTTAVKVVDPLAWTTILDFGGASAGFSALVGGLLAVVFACWLGWRVGGAFGRGRARIAPALAVVVGLLGLLFWGLTYEVRLGPLGLALVAAALTWPAAVVYRTPVRVVAVLITLVSFIVTLWLGGPLVAIGGNWITFAIVVTAYAHMVLLGTVDVLAPRPRPRGVTTA</sequence>
<feature type="active site" description="Nucleophile" evidence="2">
    <location>
        <position position="75"/>
    </location>
</feature>
<dbReference type="Pfam" id="PF11856">
    <property type="entry name" value="DUF3376"/>
    <property type="match status" value="1"/>
</dbReference>
<name>A0ABV4CNQ3_9PSEU</name>
<keyword evidence="3" id="KW-0812">Transmembrane</keyword>
<comment type="caution">
    <text evidence="2">Lacks conserved residue(s) required for the propagation of feature annotation.</text>
</comment>
<dbReference type="Pfam" id="PF01734">
    <property type="entry name" value="Patatin"/>
    <property type="match status" value="1"/>
</dbReference>
<dbReference type="InterPro" id="IPR016035">
    <property type="entry name" value="Acyl_Trfase/lysoPLipase"/>
</dbReference>
<dbReference type="RefSeq" id="WP_345356372.1">
    <property type="nucleotide sequence ID" value="NZ_BAABII010000002.1"/>
</dbReference>
<dbReference type="InterPro" id="IPR024282">
    <property type="entry name" value="DUF3376"/>
</dbReference>
<evidence type="ECO:0000256" key="1">
    <source>
        <dbReference type="ARBA" id="ARBA00023098"/>
    </source>
</evidence>
<dbReference type="SUPFAM" id="SSF52151">
    <property type="entry name" value="FabD/lysophospholipase-like"/>
    <property type="match status" value="1"/>
</dbReference>
<feature type="active site" description="Proton acceptor" evidence="2">
    <location>
        <position position="265"/>
    </location>
</feature>
<proteinExistence type="predicted"/>
<evidence type="ECO:0000313" key="5">
    <source>
        <dbReference type="EMBL" id="MEY8041772.1"/>
    </source>
</evidence>
<reference evidence="5 6" key="1">
    <citation type="submission" date="2024-08" db="EMBL/GenBank/DDBJ databases">
        <title>Genome mining of Saccharopolyspora cebuensis PGLac3 from Nigerian medicinal plant.</title>
        <authorList>
            <person name="Ezeobiora C.E."/>
            <person name="Igbokwe N.H."/>
            <person name="Amin D.H."/>
            <person name="Mendie U.E."/>
        </authorList>
    </citation>
    <scope>NUCLEOTIDE SEQUENCE [LARGE SCALE GENOMIC DNA]</scope>
    <source>
        <strain evidence="5 6">PGLac3</strain>
    </source>
</reference>
<feature type="transmembrane region" description="Helical" evidence="3">
    <location>
        <begin position="991"/>
        <end position="1016"/>
    </location>
</feature>
<evidence type="ECO:0000256" key="2">
    <source>
        <dbReference type="PROSITE-ProRule" id="PRU01161"/>
    </source>
</evidence>